<dbReference type="GO" id="GO:0005525">
    <property type="term" value="F:GTP binding"/>
    <property type="evidence" value="ECO:0007669"/>
    <property type="project" value="UniProtKB-KW"/>
</dbReference>
<dbReference type="Pfam" id="PF00009">
    <property type="entry name" value="GTP_EFTU"/>
    <property type="match status" value="1"/>
</dbReference>
<protein>
    <recommendedName>
        <fullName evidence="5">Tr-type G domain-containing protein</fullName>
    </recommendedName>
</protein>
<dbReference type="InterPro" id="IPR035647">
    <property type="entry name" value="EFG_III/V"/>
</dbReference>
<dbReference type="SMART" id="SM00838">
    <property type="entry name" value="EFG_C"/>
    <property type="match status" value="1"/>
</dbReference>
<dbReference type="InterPro" id="IPR005225">
    <property type="entry name" value="Small_GTP-bd"/>
</dbReference>
<dbReference type="FunFam" id="3.40.50.300:FF:000514">
    <property type="entry name" value="Ribosome-releasing factor 2, mitochondrial"/>
    <property type="match status" value="1"/>
</dbReference>
<dbReference type="PROSITE" id="PS51722">
    <property type="entry name" value="G_TR_2"/>
    <property type="match status" value="1"/>
</dbReference>
<dbReference type="OMA" id="GPQFTFP"/>
<keyword evidence="2" id="KW-0648">Protein biosynthesis</keyword>
<dbReference type="GO" id="GO:0032543">
    <property type="term" value="P:mitochondrial translation"/>
    <property type="evidence" value="ECO:0000318"/>
    <property type="project" value="GO_Central"/>
</dbReference>
<dbReference type="STRING" id="7719.ENSCINP00000006920"/>
<dbReference type="InterPro" id="IPR020568">
    <property type="entry name" value="Ribosomal_Su5_D2-typ_SF"/>
</dbReference>
<dbReference type="SUPFAM" id="SSF52540">
    <property type="entry name" value="P-loop containing nucleoside triphosphate hydrolases"/>
    <property type="match status" value="1"/>
</dbReference>
<evidence type="ECO:0000256" key="4">
    <source>
        <dbReference type="ARBA" id="ARBA00023134"/>
    </source>
</evidence>
<dbReference type="HOGENOM" id="CLU_002794_4_1_1"/>
<dbReference type="NCBIfam" id="TIGR00231">
    <property type="entry name" value="small_GTP"/>
    <property type="match status" value="1"/>
</dbReference>
<dbReference type="PANTHER" id="PTHR43261:SF1">
    <property type="entry name" value="RIBOSOME-RELEASING FACTOR 2, MITOCHONDRIAL"/>
    <property type="match status" value="1"/>
</dbReference>
<name>F7A713_CIOIN</name>
<reference evidence="6" key="4">
    <citation type="submission" date="2025-09" db="UniProtKB">
        <authorList>
            <consortium name="Ensembl"/>
        </authorList>
    </citation>
    <scope>IDENTIFICATION</scope>
</reference>
<keyword evidence="1" id="KW-0547">Nucleotide-binding</keyword>
<dbReference type="CDD" id="cd03713">
    <property type="entry name" value="EFG_mtEFG_C"/>
    <property type="match status" value="1"/>
</dbReference>
<dbReference type="SUPFAM" id="SSF50447">
    <property type="entry name" value="Translation proteins"/>
    <property type="match status" value="1"/>
</dbReference>
<dbReference type="PANTHER" id="PTHR43261">
    <property type="entry name" value="TRANSLATION ELONGATION FACTOR G-RELATED"/>
    <property type="match status" value="1"/>
</dbReference>
<dbReference type="Gene3D" id="2.40.30.10">
    <property type="entry name" value="Translation factors"/>
    <property type="match status" value="1"/>
</dbReference>
<dbReference type="Pfam" id="PF00679">
    <property type="entry name" value="EFG_C"/>
    <property type="match status" value="1"/>
</dbReference>
<dbReference type="GO" id="GO:0032790">
    <property type="term" value="P:ribosome disassembly"/>
    <property type="evidence" value="ECO:0000318"/>
    <property type="project" value="GO_Central"/>
</dbReference>
<dbReference type="Gene3D" id="3.30.70.240">
    <property type="match status" value="1"/>
</dbReference>
<dbReference type="CDD" id="cd16262">
    <property type="entry name" value="EFG_III"/>
    <property type="match status" value="1"/>
</dbReference>
<evidence type="ECO:0000256" key="3">
    <source>
        <dbReference type="ARBA" id="ARBA00023128"/>
    </source>
</evidence>
<dbReference type="InterPro" id="IPR000795">
    <property type="entry name" value="T_Tr_GTP-bd_dom"/>
</dbReference>
<evidence type="ECO:0000313" key="6">
    <source>
        <dbReference type="Ensembl" id="ENSCINP00000006920.4"/>
    </source>
</evidence>
<evidence type="ECO:0000313" key="7">
    <source>
        <dbReference type="Proteomes" id="UP000008144"/>
    </source>
</evidence>
<organism evidence="6 7">
    <name type="scientific">Ciona intestinalis</name>
    <name type="common">Transparent sea squirt</name>
    <name type="synonym">Ascidia intestinalis</name>
    <dbReference type="NCBI Taxonomy" id="7719"/>
    <lineage>
        <taxon>Eukaryota</taxon>
        <taxon>Metazoa</taxon>
        <taxon>Chordata</taxon>
        <taxon>Tunicata</taxon>
        <taxon>Ascidiacea</taxon>
        <taxon>Phlebobranchia</taxon>
        <taxon>Cionidae</taxon>
        <taxon>Ciona</taxon>
    </lineage>
</organism>
<dbReference type="Gene3D" id="3.40.50.300">
    <property type="entry name" value="P-loop containing nucleotide triphosphate hydrolases"/>
    <property type="match status" value="1"/>
</dbReference>
<dbReference type="Gene3D" id="3.30.230.10">
    <property type="match status" value="1"/>
</dbReference>
<dbReference type="PRINTS" id="PR00315">
    <property type="entry name" value="ELONGATNFCT"/>
</dbReference>
<dbReference type="CDD" id="cd01886">
    <property type="entry name" value="EF-G"/>
    <property type="match status" value="1"/>
</dbReference>
<dbReference type="FunFam" id="3.30.70.240:FF:000031">
    <property type="entry name" value="Mitochondrial elongation factor G2"/>
    <property type="match status" value="1"/>
</dbReference>
<feature type="domain" description="Tr-type G" evidence="5">
    <location>
        <begin position="27"/>
        <end position="315"/>
    </location>
</feature>
<dbReference type="Ensembl" id="ENSCINT00000006920.4">
    <property type="protein sequence ID" value="ENSCINP00000006920.4"/>
    <property type="gene ID" value="ENSCING00000003377.4"/>
</dbReference>
<dbReference type="Pfam" id="PF14492">
    <property type="entry name" value="EFG_III"/>
    <property type="match status" value="1"/>
</dbReference>
<dbReference type="Pfam" id="PF22042">
    <property type="entry name" value="EF-G_D2"/>
    <property type="match status" value="1"/>
</dbReference>
<dbReference type="GeneTree" id="ENSGT00550000074890"/>
<dbReference type="InParanoid" id="F7A713"/>
<proteinExistence type="predicted"/>
<dbReference type="GO" id="GO:0005759">
    <property type="term" value="C:mitochondrial matrix"/>
    <property type="evidence" value="ECO:0007669"/>
    <property type="project" value="UniProtKB-ARBA"/>
</dbReference>
<dbReference type="InterPro" id="IPR009000">
    <property type="entry name" value="Transl_B-barrel_sf"/>
</dbReference>
<dbReference type="FunCoup" id="F7A713">
    <property type="interactions" value="12"/>
</dbReference>
<dbReference type="InterPro" id="IPR027417">
    <property type="entry name" value="P-loop_NTPase"/>
</dbReference>
<dbReference type="SUPFAM" id="SSF54211">
    <property type="entry name" value="Ribosomal protein S5 domain 2-like"/>
    <property type="match status" value="1"/>
</dbReference>
<accession>F7A713</accession>
<reference evidence="6" key="2">
    <citation type="journal article" date="2008" name="Genome Biol.">
        <title>Improved genome assembly and evidence-based global gene model set for the chordate Ciona intestinalis: new insight into intron and operon populations.</title>
        <authorList>
            <person name="Satou Y."/>
            <person name="Mineta K."/>
            <person name="Ogasawara M."/>
            <person name="Sasakura Y."/>
            <person name="Shoguchi E."/>
            <person name="Ueno K."/>
            <person name="Yamada L."/>
            <person name="Matsumoto J."/>
            <person name="Wasserscheid J."/>
            <person name="Dewar K."/>
            <person name="Wiley G.B."/>
            <person name="Macmil S.L."/>
            <person name="Roe B.A."/>
            <person name="Zeller R.W."/>
            <person name="Hastings K.E."/>
            <person name="Lemaire P."/>
            <person name="Lindquist E."/>
            <person name="Endo T."/>
            <person name="Hotta K."/>
            <person name="Inaba K."/>
        </authorList>
    </citation>
    <scope>NUCLEOTIDE SEQUENCE [LARGE SCALE GENOMIC DNA]</scope>
    <source>
        <strain evidence="6">wild type</strain>
    </source>
</reference>
<keyword evidence="7" id="KW-1185">Reference proteome</keyword>
<dbReference type="EMBL" id="EAAA01001973">
    <property type="status" value="NOT_ANNOTATED_CDS"/>
    <property type="molecule type" value="Genomic_DNA"/>
</dbReference>
<dbReference type="InterPro" id="IPR035649">
    <property type="entry name" value="EFG_V"/>
</dbReference>
<evidence type="ECO:0000259" key="5">
    <source>
        <dbReference type="PROSITE" id="PS51722"/>
    </source>
</evidence>
<reference evidence="6" key="3">
    <citation type="submission" date="2025-08" db="UniProtKB">
        <authorList>
            <consortium name="Ensembl"/>
        </authorList>
    </citation>
    <scope>IDENTIFICATION</scope>
</reference>
<dbReference type="Proteomes" id="UP000008144">
    <property type="component" value="Chromosome 4"/>
</dbReference>
<sequence length="736" mass="82083">MTFIKTVSSRLCRQFRKVVWNRRKYGTEIRNIGIMAHIDAGKTTTTERMLFYSGYIKKMGDIDSGNTVMDYLPSEIERGITVQSAAISFHWNEAQINLIDTPGHVDFTIEVERSLRVLDGAVAIFDASRGVEAQSRTVWMQADNHNIPRLAFINKMDKTEASFTNSVDSLKRRLKANTLILQLPVIQDCQYIGVVDLITMERMEWDMNVVNPNQHGRKYNKHKLTRTDEGWGNMVAARTSIIEQLSDIYDEVALLWLDGENAGNAEKFPTVELKKWIRQGTLDQTIVPVLCGSSFKNIGIQPLLDAVVDYLPRPEQIQHSFLQYYNDTLSAMAFKVLHDKRLGSIIFVRVYSGHLRSGGTIYNVNKQSEEKIGRLMSVYADEYKDTKQIEAGNIAVISGFQNTVTGDTLVESKEAFEAAVNKANVLHRQQDDGNHSVVLAAVKIPEPVFFCSVEVYSPTQEKALRHALDVLCREDPSVRATIDDGGSIMLSGMGELHMEIISERIKTEFKVDAYFGPIQVAYRECPSVQATHKAAYKRTILDSNYEIEIGIQISPSAEAGTVTDPSQVLKPLYNPELCHSAALGVVQAFQQGNLLGYPVMSATVQLLAVRAKRGCPPGLVTATAIKCTREALDKAACDLLEPVMNIEITTRGENLLQNILGDLAKRQAKVHNIESSDNEGNMKIVAEAPVSEMKGYASRLRSSTSGNADLSLQISGYQVVSEERKHHLKNLMRNFG</sequence>
<evidence type="ECO:0000256" key="2">
    <source>
        <dbReference type="ARBA" id="ARBA00022917"/>
    </source>
</evidence>
<dbReference type="InterPro" id="IPR000640">
    <property type="entry name" value="EFG_V-like"/>
</dbReference>
<dbReference type="InterPro" id="IPR053905">
    <property type="entry name" value="EF-G-like_DII"/>
</dbReference>
<keyword evidence="3" id="KW-0496">Mitochondrion</keyword>
<reference evidence="7" key="1">
    <citation type="journal article" date="2002" name="Science">
        <title>The draft genome of Ciona intestinalis: insights into chordate and vertebrate origins.</title>
        <authorList>
            <person name="Dehal P."/>
            <person name="Satou Y."/>
            <person name="Campbell R.K."/>
            <person name="Chapman J."/>
            <person name="Degnan B."/>
            <person name="De Tomaso A."/>
            <person name="Davidson B."/>
            <person name="Di Gregorio A."/>
            <person name="Gelpke M."/>
            <person name="Goodstein D.M."/>
            <person name="Harafuji N."/>
            <person name="Hastings K.E."/>
            <person name="Ho I."/>
            <person name="Hotta K."/>
            <person name="Huang W."/>
            <person name="Kawashima T."/>
            <person name="Lemaire P."/>
            <person name="Martinez D."/>
            <person name="Meinertzhagen I.A."/>
            <person name="Necula S."/>
            <person name="Nonaka M."/>
            <person name="Putnam N."/>
            <person name="Rash S."/>
            <person name="Saiga H."/>
            <person name="Satake M."/>
            <person name="Terry A."/>
            <person name="Yamada L."/>
            <person name="Wang H.G."/>
            <person name="Awazu S."/>
            <person name="Azumi K."/>
            <person name="Boore J."/>
            <person name="Branno M."/>
            <person name="Chin-Bow S."/>
            <person name="DeSantis R."/>
            <person name="Doyle S."/>
            <person name="Francino P."/>
            <person name="Keys D.N."/>
            <person name="Haga S."/>
            <person name="Hayashi H."/>
            <person name="Hino K."/>
            <person name="Imai K.S."/>
            <person name="Inaba K."/>
            <person name="Kano S."/>
            <person name="Kobayashi K."/>
            <person name="Kobayashi M."/>
            <person name="Lee B.I."/>
            <person name="Makabe K.W."/>
            <person name="Manohar C."/>
            <person name="Matassi G."/>
            <person name="Medina M."/>
            <person name="Mochizuki Y."/>
            <person name="Mount S."/>
            <person name="Morishita T."/>
            <person name="Miura S."/>
            <person name="Nakayama A."/>
            <person name="Nishizaka S."/>
            <person name="Nomoto H."/>
            <person name="Ohta F."/>
            <person name="Oishi K."/>
            <person name="Rigoutsos I."/>
            <person name="Sano M."/>
            <person name="Sasaki A."/>
            <person name="Sasakura Y."/>
            <person name="Shoguchi E."/>
            <person name="Shin-i T."/>
            <person name="Spagnuolo A."/>
            <person name="Stainier D."/>
            <person name="Suzuki M.M."/>
            <person name="Tassy O."/>
            <person name="Takatori N."/>
            <person name="Tokuoka M."/>
            <person name="Yagi K."/>
            <person name="Yoshizaki F."/>
            <person name="Wada S."/>
            <person name="Zhang C."/>
            <person name="Hyatt P.D."/>
            <person name="Larimer F."/>
            <person name="Detter C."/>
            <person name="Doggett N."/>
            <person name="Glavina T."/>
            <person name="Hawkins T."/>
            <person name="Richardson P."/>
            <person name="Lucas S."/>
            <person name="Kohara Y."/>
            <person name="Levine M."/>
            <person name="Satoh N."/>
            <person name="Rokhsar D.S."/>
        </authorList>
    </citation>
    <scope>NUCLEOTIDE SEQUENCE [LARGE SCALE GENOMIC DNA]</scope>
</reference>
<dbReference type="Gene3D" id="3.30.70.870">
    <property type="entry name" value="Elongation Factor G (Translational Gtpase), domain 3"/>
    <property type="match status" value="1"/>
</dbReference>
<dbReference type="InterPro" id="IPR014721">
    <property type="entry name" value="Ribsml_uS5_D2-typ_fold_subgr"/>
</dbReference>
<dbReference type="AlphaFoldDB" id="F7A713"/>
<dbReference type="InterPro" id="IPR009022">
    <property type="entry name" value="EFG_III"/>
</dbReference>
<keyword evidence="4" id="KW-0342">GTP-binding</keyword>
<dbReference type="SUPFAM" id="SSF54980">
    <property type="entry name" value="EF-G C-terminal domain-like"/>
    <property type="match status" value="2"/>
</dbReference>
<dbReference type="InterPro" id="IPR041095">
    <property type="entry name" value="EFG_II"/>
</dbReference>
<evidence type="ECO:0000256" key="1">
    <source>
        <dbReference type="ARBA" id="ARBA00022741"/>
    </source>
</evidence>
<dbReference type="GO" id="GO:0003924">
    <property type="term" value="F:GTPase activity"/>
    <property type="evidence" value="ECO:0000318"/>
    <property type="project" value="GO_Central"/>
</dbReference>